<dbReference type="InterPro" id="IPR027777">
    <property type="entry name" value="DCTN6"/>
</dbReference>
<dbReference type="Gene3D" id="3.50.30.30">
    <property type="match status" value="2"/>
</dbReference>
<evidence type="ECO:0000256" key="3">
    <source>
        <dbReference type="ARBA" id="ARBA00016573"/>
    </source>
</evidence>
<evidence type="ECO:0000256" key="5">
    <source>
        <dbReference type="ARBA" id="ARBA00023212"/>
    </source>
</evidence>
<evidence type="ECO:0000259" key="8">
    <source>
        <dbReference type="Pfam" id="PF00595"/>
    </source>
</evidence>
<dbReference type="SUPFAM" id="SSF51161">
    <property type="entry name" value="Trimeric LpxA-like enzymes"/>
    <property type="match status" value="1"/>
</dbReference>
<dbReference type="Pfam" id="PF00132">
    <property type="entry name" value="Hexapep"/>
    <property type="match status" value="1"/>
</dbReference>
<gene>
    <name evidence="10" type="ORF">N0F65_001224</name>
</gene>
<feature type="compositionally biased region" description="Basic and acidic residues" evidence="7">
    <location>
        <begin position="426"/>
        <end position="441"/>
    </location>
</feature>
<dbReference type="EMBL" id="DAKRPA010000059">
    <property type="protein sequence ID" value="DBA00753.1"/>
    <property type="molecule type" value="Genomic_DNA"/>
</dbReference>
<keyword evidence="4" id="KW-0963">Cytoplasm</keyword>
<dbReference type="GO" id="GO:0005869">
    <property type="term" value="C:dynactin complex"/>
    <property type="evidence" value="ECO:0007669"/>
    <property type="project" value="InterPro"/>
</dbReference>
<dbReference type="InterPro" id="IPR036034">
    <property type="entry name" value="PDZ_sf"/>
</dbReference>
<reference evidence="10" key="2">
    <citation type="journal article" date="2023" name="Microbiol Resour">
        <title>Decontamination and Annotation of the Draft Genome Sequence of the Oomycete Lagenidium giganteum ARSEF 373.</title>
        <authorList>
            <person name="Morgan W.R."/>
            <person name="Tartar A."/>
        </authorList>
    </citation>
    <scope>NUCLEOTIDE SEQUENCE</scope>
    <source>
        <strain evidence="10">ARSEF 373</strain>
    </source>
</reference>
<dbReference type="PANTHER" id="PTHR13072:SF0">
    <property type="entry name" value="DYNACTIN SUBUNIT 6"/>
    <property type="match status" value="1"/>
</dbReference>
<name>A0AAV2Z5X1_9STRA</name>
<comment type="caution">
    <text evidence="10">The sequence shown here is derived from an EMBL/GenBank/DDBJ whole genome shotgun (WGS) entry which is preliminary data.</text>
</comment>
<dbReference type="Proteomes" id="UP001146120">
    <property type="component" value="Unassembled WGS sequence"/>
</dbReference>
<dbReference type="Pfam" id="PF02225">
    <property type="entry name" value="PA"/>
    <property type="match status" value="1"/>
</dbReference>
<keyword evidence="11" id="KW-1185">Reference proteome</keyword>
<dbReference type="GO" id="GO:0007052">
    <property type="term" value="P:mitotic spindle organization"/>
    <property type="evidence" value="ECO:0007669"/>
    <property type="project" value="TreeGrafter"/>
</dbReference>
<dbReference type="AlphaFoldDB" id="A0AAV2Z5X1"/>
<dbReference type="Gene3D" id="2.160.10.10">
    <property type="entry name" value="Hexapeptide repeat proteins"/>
    <property type="match status" value="1"/>
</dbReference>
<feature type="region of interest" description="Disordered" evidence="7">
    <location>
        <begin position="426"/>
        <end position="447"/>
    </location>
</feature>
<evidence type="ECO:0000256" key="7">
    <source>
        <dbReference type="SAM" id="MobiDB-lite"/>
    </source>
</evidence>
<comment type="similarity">
    <text evidence="2">Belongs to the dynactin subunits 5/6 family. Dynactin subunit 6 subfamily.</text>
</comment>
<evidence type="ECO:0000256" key="6">
    <source>
        <dbReference type="ARBA" id="ARBA00034687"/>
    </source>
</evidence>
<evidence type="ECO:0000256" key="4">
    <source>
        <dbReference type="ARBA" id="ARBA00022490"/>
    </source>
</evidence>
<comment type="subcellular location">
    <subcellularLocation>
        <location evidence="1">Cytoplasm</location>
        <location evidence="1">Cytoskeleton</location>
    </subcellularLocation>
</comment>
<evidence type="ECO:0000259" key="9">
    <source>
        <dbReference type="Pfam" id="PF02225"/>
    </source>
</evidence>
<feature type="domain" description="PDZ" evidence="8">
    <location>
        <begin position="467"/>
        <end position="529"/>
    </location>
</feature>
<organism evidence="10 11">
    <name type="scientific">Lagenidium giganteum</name>
    <dbReference type="NCBI Taxonomy" id="4803"/>
    <lineage>
        <taxon>Eukaryota</taxon>
        <taxon>Sar</taxon>
        <taxon>Stramenopiles</taxon>
        <taxon>Oomycota</taxon>
        <taxon>Peronosporomycetes</taxon>
        <taxon>Pythiales</taxon>
        <taxon>Pythiaceae</taxon>
    </lineage>
</organism>
<feature type="domain" description="PA" evidence="9">
    <location>
        <begin position="779"/>
        <end position="841"/>
    </location>
</feature>
<dbReference type="CDD" id="cd04646">
    <property type="entry name" value="LbH_Dynactin_6"/>
    <property type="match status" value="1"/>
</dbReference>
<evidence type="ECO:0000313" key="11">
    <source>
        <dbReference type="Proteomes" id="UP001146120"/>
    </source>
</evidence>
<keyword evidence="5" id="KW-0206">Cytoskeleton</keyword>
<evidence type="ECO:0000256" key="2">
    <source>
        <dbReference type="ARBA" id="ARBA00007719"/>
    </source>
</evidence>
<dbReference type="SUPFAM" id="SSF50156">
    <property type="entry name" value="PDZ domain-like"/>
    <property type="match status" value="1"/>
</dbReference>
<dbReference type="InterPro" id="IPR003137">
    <property type="entry name" value="PA_domain"/>
</dbReference>
<evidence type="ECO:0000313" key="10">
    <source>
        <dbReference type="EMBL" id="DBA00753.1"/>
    </source>
</evidence>
<dbReference type="PANTHER" id="PTHR13072">
    <property type="entry name" value="DYNACTIN 6"/>
    <property type="match status" value="1"/>
</dbReference>
<proteinExistence type="inferred from homology"/>
<dbReference type="InterPro" id="IPR011004">
    <property type="entry name" value="Trimer_LpxA-like_sf"/>
</dbReference>
<comment type="function">
    <text evidence="6">Part of the dynactin complex that activates the molecular motor dynein for ultra-processive transport along microtubules.</text>
</comment>
<evidence type="ECO:0000256" key="1">
    <source>
        <dbReference type="ARBA" id="ARBA00004245"/>
    </source>
</evidence>
<accession>A0AAV2Z5X1</accession>
<sequence>MAARRKAAKALPSITRARICGRAINNPASAMSTQHLTIGPGSAVCEEAELRGTIVIGSQVIIHPNCRVLASAGPIAIGDRSIVEDHAVLENVGPEPMTIGRNNIFESGCVVRAAAIGDGNWFEPKAEACAGAVIGNNCVIGSGVVLEANERVPDNTIIVCLQAPQSAKQRIVRQQKDYLLKARDTMTQKFIDTFLDPKNAYALGKNHRLRRRRSRFVLRHAALLALVLLQIDARGGVVHAETEDSADDTTLRFQVPFPTVLRDGLDLEHQEDPSALLVRRVLAGKTTASCSVTASGEAASDCGTSRTVPQDEHDFPPVHVSDRIVAVDGVRVSLASFQEAIERPVGSFVVLPLFKPSADSNVNILSGFARVEILNPKMIELEPTTATRKAAIAEWQTAMVKLKQDQLQRELEEKERIAADENAKLEAEAQARRDKEERERVQMTPHTDIALKRQQGKEFRYEVIFDNRGPIGLNWDLRVQDKAVVSDLEPKLPAARANVIAAKDQLIQLNDVDTSAMGPYEVVQEYVQTSIPRRMVFLCAAVSVAAPVDTASLKPENWTVSFLAPAVLSGWHARVHIPQWSPRPKRTDEIHLALADPITACTTPQIPSALSSSQTPFAWISYRGGCSFLEKAEAVHTTRPVALLIINNVKGEGRFPTNVPVNIEDVQAPLAMLSKLDGELVMSVLEQDSPGLVVPAVPEMPKPLTNEELAIARNPAKATRDLTFWFRDTAISPDTTATLIFRVLPALFGGKIPTMPYRIVAAYPLETACHHQGLGILATRAVVLVKRGGCSFATKLRAVQTVGGAGMLLVNSDNNLFPLMSEKKETEGLYTWAATINAANGTVVQDILERNKNLPGHLNDTTRLAALDEGVHGLVDVLARVGGRKLHTDAREALWHNL</sequence>
<dbReference type="GO" id="GO:0070840">
    <property type="term" value="F:dynein complex binding"/>
    <property type="evidence" value="ECO:0007669"/>
    <property type="project" value="TreeGrafter"/>
</dbReference>
<dbReference type="InterPro" id="IPR001451">
    <property type="entry name" value="Hexapep"/>
</dbReference>
<protein>
    <recommendedName>
        <fullName evidence="3">Dynactin subunit 6</fullName>
    </recommendedName>
</protein>
<dbReference type="InterPro" id="IPR001478">
    <property type="entry name" value="PDZ"/>
</dbReference>
<dbReference type="Pfam" id="PF00595">
    <property type="entry name" value="PDZ"/>
    <property type="match status" value="1"/>
</dbReference>
<reference evidence="10" key="1">
    <citation type="submission" date="2022-11" db="EMBL/GenBank/DDBJ databases">
        <authorList>
            <person name="Morgan W.R."/>
            <person name="Tartar A."/>
        </authorList>
    </citation>
    <scope>NUCLEOTIDE SEQUENCE</scope>
    <source>
        <strain evidence="10">ARSEF 373</strain>
    </source>
</reference>